<organism evidence="2 3">
    <name type="scientific">Pan troglodytes</name>
    <name type="common">Chimpanzee</name>
    <dbReference type="NCBI Taxonomy" id="9598"/>
    <lineage>
        <taxon>Eukaryota</taxon>
        <taxon>Metazoa</taxon>
        <taxon>Chordata</taxon>
        <taxon>Craniata</taxon>
        <taxon>Vertebrata</taxon>
        <taxon>Euteleostomi</taxon>
        <taxon>Mammalia</taxon>
        <taxon>Eutheria</taxon>
        <taxon>Euarchontoglires</taxon>
        <taxon>Primates</taxon>
        <taxon>Haplorrhini</taxon>
        <taxon>Catarrhini</taxon>
        <taxon>Hominidae</taxon>
        <taxon>Pan</taxon>
    </lineage>
</organism>
<keyword evidence="3" id="KW-1185">Reference proteome</keyword>
<reference evidence="2" key="3">
    <citation type="submission" date="2025-09" db="UniProtKB">
        <authorList>
            <consortium name="Ensembl"/>
        </authorList>
    </citation>
    <scope>IDENTIFICATION</scope>
</reference>
<keyword evidence="1" id="KW-0479">Metal-binding</keyword>
<dbReference type="InterPro" id="IPR050690">
    <property type="entry name" value="JHDM1_Histone_Demethylase"/>
</dbReference>
<dbReference type="PANTHER" id="PTHR23123">
    <property type="entry name" value="PHD/F-BOX CONTAINING PROTEIN"/>
    <property type="match status" value="1"/>
</dbReference>
<evidence type="ECO:0000256" key="1">
    <source>
        <dbReference type="ARBA" id="ARBA00022723"/>
    </source>
</evidence>
<dbReference type="Ensembl" id="ENSPTRT00000077502.1">
    <property type="protein sequence ID" value="ENSPTRP00000069128.1"/>
    <property type="gene ID" value="ENSPTRG00000048317.1"/>
</dbReference>
<sequence>MSSFVEPPDTMKKLFWVENSWPDDALLAKPKVTKSCLNCVKDSYTDFHVDCGGASAWYHVLKGEQTFYLISSGSLPLTTARCSLLTRSTNAASASSSRARPSSSPQVSAGSFGDHVLGLAGPHQGYAPLPRALSPPRGLSASLACLLPCPELNATPA</sequence>
<protein>
    <submittedName>
        <fullName evidence="2">Uncharacterized protein</fullName>
    </submittedName>
</protein>
<dbReference type="Bgee" id="ENSPTRG00000048317">
    <property type="expression patterns" value="Expressed in testis"/>
</dbReference>
<dbReference type="InParanoid" id="A0A2I3RWN0"/>
<dbReference type="GeneTree" id="ENSGT00940000158148"/>
<dbReference type="GO" id="GO:0046872">
    <property type="term" value="F:metal ion binding"/>
    <property type="evidence" value="ECO:0007669"/>
    <property type="project" value="UniProtKB-KW"/>
</dbReference>
<dbReference type="Gene3D" id="2.60.120.650">
    <property type="entry name" value="Cupin"/>
    <property type="match status" value="1"/>
</dbReference>
<reference evidence="2 3" key="1">
    <citation type="journal article" date="2005" name="Nature">
        <title>Initial sequence of the chimpanzee genome and comparison with the human genome.</title>
        <authorList>
            <consortium name="Chimpanzee sequencing and analysis consortium"/>
        </authorList>
    </citation>
    <scope>NUCLEOTIDE SEQUENCE [LARGE SCALE GENOMIC DNA]</scope>
</reference>
<dbReference type="Proteomes" id="UP000002277">
    <property type="component" value="Chromosome 13"/>
</dbReference>
<name>A0A2I3RWN0_PANTR</name>
<evidence type="ECO:0000313" key="3">
    <source>
        <dbReference type="Proteomes" id="UP000002277"/>
    </source>
</evidence>
<proteinExistence type="predicted"/>
<dbReference type="SUPFAM" id="SSF51197">
    <property type="entry name" value="Clavaminate synthase-like"/>
    <property type="match status" value="1"/>
</dbReference>
<accession>A0A2I3RWN0</accession>
<dbReference type="AlphaFoldDB" id="A0A2I3RWN0"/>
<dbReference type="EMBL" id="AACZ04002701">
    <property type="status" value="NOT_ANNOTATED_CDS"/>
    <property type="molecule type" value="Genomic_DNA"/>
</dbReference>
<evidence type="ECO:0000313" key="2">
    <source>
        <dbReference type="Ensembl" id="ENSPTRP00000069128.1"/>
    </source>
</evidence>
<reference evidence="2" key="2">
    <citation type="submission" date="2025-08" db="UniProtKB">
        <authorList>
            <consortium name="Ensembl"/>
        </authorList>
    </citation>
    <scope>IDENTIFICATION</scope>
</reference>